<feature type="non-terminal residue" evidence="2">
    <location>
        <position position="305"/>
    </location>
</feature>
<evidence type="ECO:0000313" key="3">
    <source>
        <dbReference type="Proteomes" id="UP000750711"/>
    </source>
</evidence>
<protein>
    <submittedName>
        <fullName evidence="2">Uncharacterized protein</fullName>
    </submittedName>
</protein>
<evidence type="ECO:0000256" key="1">
    <source>
        <dbReference type="SAM" id="SignalP"/>
    </source>
</evidence>
<feature type="chain" id="PRO_5040510737" evidence="1">
    <location>
        <begin position="21"/>
        <end position="305"/>
    </location>
</feature>
<sequence>MRYTQKLAAAASIVLTGASALTVTPSGDANKLANAILGPGLTLISASFQGAASGSGTYTDGPLGIRDSAILTTGDALHPNPPSSEGTTQNLPGFARCDALSGGTSFDAAVLTLEVSLQEGFPGFFSQFVFASDEYPEYVGSEFNDVFGIWVNGTQIAFDDSHAPITINGPFFSSGNVLTPPLSGAYGGSTPLLQAGLASQPGVYTVEIAVCDVSDYIRDSAVFVTLSACSDAASCKNGTVIAPNTTTASSTPSTTKAPDVSTKYVTELHTITSCPESHPCHPVTAAEVVTYTLTQSVIVPCETSA</sequence>
<keyword evidence="1" id="KW-0732">Signal</keyword>
<organism evidence="2 3">
    <name type="scientific">Trichoglossum hirsutum</name>
    <dbReference type="NCBI Taxonomy" id="265104"/>
    <lineage>
        <taxon>Eukaryota</taxon>
        <taxon>Fungi</taxon>
        <taxon>Dikarya</taxon>
        <taxon>Ascomycota</taxon>
        <taxon>Pezizomycotina</taxon>
        <taxon>Geoglossomycetes</taxon>
        <taxon>Geoglossales</taxon>
        <taxon>Geoglossaceae</taxon>
        <taxon>Trichoglossum</taxon>
    </lineage>
</organism>
<dbReference type="Proteomes" id="UP000750711">
    <property type="component" value="Unassembled WGS sequence"/>
</dbReference>
<proteinExistence type="predicted"/>
<evidence type="ECO:0000313" key="2">
    <source>
        <dbReference type="EMBL" id="KAH0548130.1"/>
    </source>
</evidence>
<reference evidence="2" key="1">
    <citation type="submission" date="2021-03" db="EMBL/GenBank/DDBJ databases">
        <title>Comparative genomics and phylogenomic investigation of the class Geoglossomycetes provide insights into ecological specialization and systematics.</title>
        <authorList>
            <person name="Melie T."/>
            <person name="Pirro S."/>
            <person name="Miller A.N."/>
            <person name="Quandt A."/>
        </authorList>
    </citation>
    <scope>NUCLEOTIDE SEQUENCE</scope>
    <source>
        <strain evidence="2">CAQ_001_2017</strain>
    </source>
</reference>
<accession>A0A9P8L210</accession>
<name>A0A9P8L210_9PEZI</name>
<dbReference type="InterPro" id="IPR049804">
    <property type="entry name" value="Choice_anch_L"/>
</dbReference>
<keyword evidence="3" id="KW-1185">Reference proteome</keyword>
<feature type="signal peptide" evidence="1">
    <location>
        <begin position="1"/>
        <end position="20"/>
    </location>
</feature>
<dbReference type="EMBL" id="JAGHQM010002812">
    <property type="protein sequence ID" value="KAH0548130.1"/>
    <property type="molecule type" value="Genomic_DNA"/>
</dbReference>
<comment type="caution">
    <text evidence="2">The sequence shown here is derived from an EMBL/GenBank/DDBJ whole genome shotgun (WGS) entry which is preliminary data.</text>
</comment>
<dbReference type="NCBIfam" id="NF038133">
    <property type="entry name" value="choice_anch_L"/>
    <property type="match status" value="1"/>
</dbReference>
<gene>
    <name evidence="2" type="ORF">GP486_008141</name>
</gene>
<dbReference type="AlphaFoldDB" id="A0A9P8L210"/>